<feature type="non-terminal residue" evidence="1">
    <location>
        <position position="1"/>
    </location>
</feature>
<dbReference type="HOGENOM" id="CLU_080325_0_0_1"/>
<dbReference type="InterPro" id="IPR012337">
    <property type="entry name" value="RNaseH-like_sf"/>
</dbReference>
<evidence type="ECO:0000313" key="1">
    <source>
        <dbReference type="EMBL" id="EGO05028.1"/>
    </source>
</evidence>
<dbReference type="SUPFAM" id="SSF53098">
    <property type="entry name" value="Ribonuclease H-like"/>
    <property type="match status" value="1"/>
</dbReference>
<evidence type="ECO:0000313" key="2">
    <source>
        <dbReference type="Proteomes" id="UP000008063"/>
    </source>
</evidence>
<name>F8PHN1_SERL3</name>
<dbReference type="Proteomes" id="UP000008063">
    <property type="component" value="Unassembled WGS sequence"/>
</dbReference>
<protein>
    <recommendedName>
        <fullName evidence="3">HAT C-terminal dimerisation domain-containing protein</fullName>
    </recommendedName>
</protein>
<evidence type="ECO:0008006" key="3">
    <source>
        <dbReference type="Google" id="ProtNLM"/>
    </source>
</evidence>
<organism evidence="2">
    <name type="scientific">Serpula lacrymans var. lacrymans (strain S7.3)</name>
    <name type="common">Dry rot fungus</name>
    <dbReference type="NCBI Taxonomy" id="936435"/>
    <lineage>
        <taxon>Eukaryota</taxon>
        <taxon>Fungi</taxon>
        <taxon>Dikarya</taxon>
        <taxon>Basidiomycota</taxon>
        <taxon>Agaricomycotina</taxon>
        <taxon>Agaricomycetes</taxon>
        <taxon>Agaricomycetidae</taxon>
        <taxon>Boletales</taxon>
        <taxon>Coniophorineae</taxon>
        <taxon>Serpulaceae</taxon>
        <taxon>Serpula</taxon>
    </lineage>
</organism>
<proteinExistence type="predicted"/>
<dbReference type="OMA" id="NICAMAE"/>
<accession>F8PHN1</accession>
<keyword evidence="2" id="KW-1185">Reference proteome</keyword>
<gene>
    <name evidence="1" type="ORF">SERLA73DRAFT_45113</name>
</gene>
<dbReference type="OrthoDB" id="3270520at2759"/>
<dbReference type="AlphaFoldDB" id="F8PHN1"/>
<reference evidence="2" key="1">
    <citation type="journal article" date="2011" name="Science">
        <title>The plant cell wall-decomposing machinery underlies the functional diversity of forest fungi.</title>
        <authorList>
            <person name="Eastwood D.C."/>
            <person name="Floudas D."/>
            <person name="Binder M."/>
            <person name="Majcherczyk A."/>
            <person name="Schneider P."/>
            <person name="Aerts A."/>
            <person name="Asiegbu F.O."/>
            <person name="Baker S.E."/>
            <person name="Barry K."/>
            <person name="Bendiksby M."/>
            <person name="Blumentritt M."/>
            <person name="Coutinho P.M."/>
            <person name="Cullen D."/>
            <person name="de Vries R.P."/>
            <person name="Gathman A."/>
            <person name="Goodell B."/>
            <person name="Henrissat B."/>
            <person name="Ihrmark K."/>
            <person name="Kauserud H."/>
            <person name="Kohler A."/>
            <person name="LaButti K."/>
            <person name="Lapidus A."/>
            <person name="Lavin J.L."/>
            <person name="Lee Y.-H."/>
            <person name="Lindquist E."/>
            <person name="Lilly W."/>
            <person name="Lucas S."/>
            <person name="Morin E."/>
            <person name="Murat C."/>
            <person name="Oguiza J.A."/>
            <person name="Park J."/>
            <person name="Pisabarro A.G."/>
            <person name="Riley R."/>
            <person name="Rosling A."/>
            <person name="Salamov A."/>
            <person name="Schmidt O."/>
            <person name="Schmutz J."/>
            <person name="Skrede I."/>
            <person name="Stenlid J."/>
            <person name="Wiebenga A."/>
            <person name="Xie X."/>
            <person name="Kuees U."/>
            <person name="Hibbett D.S."/>
            <person name="Hoffmeister D."/>
            <person name="Hoegberg N."/>
            <person name="Martin F."/>
            <person name="Grigoriev I.V."/>
            <person name="Watkinson S.C."/>
        </authorList>
    </citation>
    <scope>NUCLEOTIDE SEQUENCE [LARGE SCALE GENOMIC DNA]</scope>
    <source>
        <strain evidence="2">strain S7.3</strain>
    </source>
</reference>
<dbReference type="STRING" id="936435.F8PHN1"/>
<sequence length="242" mass="27458">IEKHLEPLALAADITQATYCRLDQVLITFGILFSKFSSILNTPNGPTDVPLMQATLKSIEKHWEKSDQDIFIAAVILNPLYKASPFSSSVKFMTAAGVWELCSRLWMRFYKEEAPIQLYRELVSYLSNQDQYGKLPDHIRRETALAASENKSVNPMSIYIAMTNLVNPLPTPLERLARHLLTVSANSASCERLFSAFGLILTRLCSQMSIKSMTDLAKLRLHLCDEHVRLGILKQKLRKWTT</sequence>
<dbReference type="EMBL" id="GL945474">
    <property type="protein sequence ID" value="EGO05028.1"/>
    <property type="molecule type" value="Genomic_DNA"/>
</dbReference>
<dbReference type="InParanoid" id="F8PHN1"/>